<evidence type="ECO:0000256" key="1">
    <source>
        <dbReference type="ARBA" id="ARBA00004571"/>
    </source>
</evidence>
<evidence type="ECO:0000256" key="10">
    <source>
        <dbReference type="ARBA" id="ARBA00023237"/>
    </source>
</evidence>
<feature type="chain" id="PRO_5013137723" evidence="13">
    <location>
        <begin position="28"/>
        <end position="747"/>
    </location>
</feature>
<evidence type="ECO:0000259" key="15">
    <source>
        <dbReference type="Pfam" id="PF07715"/>
    </source>
</evidence>
<dbReference type="Gene3D" id="2.40.170.20">
    <property type="entry name" value="TonB-dependent receptor, beta-barrel domain"/>
    <property type="match status" value="1"/>
</dbReference>
<keyword evidence="16" id="KW-0675">Receptor</keyword>
<evidence type="ECO:0000256" key="6">
    <source>
        <dbReference type="ARBA" id="ARBA00023004"/>
    </source>
</evidence>
<dbReference type="InterPro" id="IPR000531">
    <property type="entry name" value="Beta-barrel_TonB"/>
</dbReference>
<sequence length="747" mass="80563">MGKSILAFASIAAIGTALTAASAQAQAASGEAPSGDDIIVTANRQGSQSIQRAALAISAISPTALADKGQGGLADIANVAPSINVQQTQPGVNRVDMRGITTGTISVTNVQDRPLVAIYLDDVPLALQSGNPELKVFDLERIEVIRGPQGTLYGAGSMAGTIRYITAKPDTNGFSGSAEGILSTTKRGNLNYGLRGIVNAPISDTLAVRIGGYQGRNAGFIDNTGLGKKNANSDESTQARVAARWTPSPAFTLDASFTFAKLDVNGTNAGYAGRSRYSYITAVPEVFDDNLKIYNVTGAYDFGFATLSASTSYVDRKTHNTSDYGDTAALFGIPSFVSLGIVDNRVKDFSEEVRLVSAKSDRFNWTVGAYYQKTKRHYYQDTPTTDFDSTFGAIIGDPTFNSQTDYQAFQPNDVFSGLQNINEHQFALFGEATLTLGKFDLTGGLRYFDFKQDFDLFYSGVAGSLAPGQPLTQAGTEKANGFNPRAVIAYRPQENLMLYAEAARGFRYGGVNQPVPASFCGAALAAAGLTSAPLTFGPDNLWSYTVGEKGQFFDRRVTFNVAAFYVDWKKVQTNRNLDCGYYFTQNAGKVRSMGLELESRFKLSDALTIGVNASYTDAQANGAIPNAGAVDGDRVPYFPKYTVAANAAYVVPLEDGSLTFSGDFQMRGNSYTEFNETDPLRRKIPAYQTVNASVTYDKGPWEFSLFGTNLNNSRMISLVTRSRPTAIADRYYYGRPRTFGARAKVRF</sequence>
<dbReference type="RefSeq" id="WP_079647359.1">
    <property type="nucleotide sequence ID" value="NZ_FUYM01000003.1"/>
</dbReference>
<dbReference type="InterPro" id="IPR012910">
    <property type="entry name" value="Plug_dom"/>
</dbReference>
<evidence type="ECO:0000313" key="16">
    <source>
        <dbReference type="EMBL" id="SKB46425.1"/>
    </source>
</evidence>
<keyword evidence="6" id="KW-0408">Iron</keyword>
<keyword evidence="5 11" id="KW-0812">Transmembrane</keyword>
<dbReference type="Pfam" id="PF07715">
    <property type="entry name" value="Plug"/>
    <property type="match status" value="1"/>
</dbReference>
<dbReference type="Proteomes" id="UP000189818">
    <property type="component" value="Unassembled WGS sequence"/>
</dbReference>
<keyword evidence="3 11" id="KW-1134">Transmembrane beta strand</keyword>
<evidence type="ECO:0000256" key="9">
    <source>
        <dbReference type="ARBA" id="ARBA00023136"/>
    </source>
</evidence>
<dbReference type="PROSITE" id="PS52016">
    <property type="entry name" value="TONB_DEPENDENT_REC_3"/>
    <property type="match status" value="1"/>
</dbReference>
<protein>
    <submittedName>
        <fullName evidence="16">Outer membrane receptor proteins, mostly Fe transport</fullName>
    </submittedName>
</protein>
<keyword evidence="10 11" id="KW-0998">Cell outer membrane</keyword>
<evidence type="ECO:0000313" key="17">
    <source>
        <dbReference type="Proteomes" id="UP000189818"/>
    </source>
</evidence>
<evidence type="ECO:0000256" key="5">
    <source>
        <dbReference type="ARBA" id="ARBA00022692"/>
    </source>
</evidence>
<evidence type="ECO:0000256" key="2">
    <source>
        <dbReference type="ARBA" id="ARBA00022448"/>
    </source>
</evidence>
<keyword evidence="2 11" id="KW-0813">Transport</keyword>
<keyword evidence="7" id="KW-0406">Ion transport</keyword>
<dbReference type="GO" id="GO:0009279">
    <property type="term" value="C:cell outer membrane"/>
    <property type="evidence" value="ECO:0007669"/>
    <property type="project" value="UniProtKB-SubCell"/>
</dbReference>
<feature type="signal peptide" evidence="13">
    <location>
        <begin position="1"/>
        <end position="27"/>
    </location>
</feature>
<evidence type="ECO:0000256" key="12">
    <source>
        <dbReference type="RuleBase" id="RU003357"/>
    </source>
</evidence>
<organism evidence="16 17">
    <name type="scientific">Rhizorhabdus histidinilytica</name>
    <dbReference type="NCBI Taxonomy" id="439228"/>
    <lineage>
        <taxon>Bacteria</taxon>
        <taxon>Pseudomonadati</taxon>
        <taxon>Pseudomonadota</taxon>
        <taxon>Alphaproteobacteria</taxon>
        <taxon>Sphingomonadales</taxon>
        <taxon>Sphingomonadaceae</taxon>
        <taxon>Rhizorhabdus</taxon>
    </lineage>
</organism>
<dbReference type="GO" id="GO:0006826">
    <property type="term" value="P:iron ion transport"/>
    <property type="evidence" value="ECO:0007669"/>
    <property type="project" value="UniProtKB-KW"/>
</dbReference>
<comment type="similarity">
    <text evidence="11 12">Belongs to the TonB-dependent receptor family.</text>
</comment>
<keyword evidence="8 12" id="KW-0798">TonB box</keyword>
<dbReference type="PANTHER" id="PTHR32552">
    <property type="entry name" value="FERRICHROME IRON RECEPTOR-RELATED"/>
    <property type="match status" value="1"/>
</dbReference>
<evidence type="ECO:0000256" key="3">
    <source>
        <dbReference type="ARBA" id="ARBA00022452"/>
    </source>
</evidence>
<keyword evidence="4" id="KW-0410">Iron transport</keyword>
<feature type="domain" description="TonB-dependent receptor-like beta-barrel" evidence="14">
    <location>
        <begin position="245"/>
        <end position="710"/>
    </location>
</feature>
<evidence type="ECO:0000256" key="4">
    <source>
        <dbReference type="ARBA" id="ARBA00022496"/>
    </source>
</evidence>
<comment type="subcellular location">
    <subcellularLocation>
        <location evidence="1 11">Cell outer membrane</location>
        <topology evidence="1 11">Multi-pass membrane protein</topology>
    </subcellularLocation>
</comment>
<feature type="domain" description="TonB-dependent receptor plug" evidence="15">
    <location>
        <begin position="51"/>
        <end position="161"/>
    </location>
</feature>
<evidence type="ECO:0000256" key="11">
    <source>
        <dbReference type="PROSITE-ProRule" id="PRU01360"/>
    </source>
</evidence>
<dbReference type="InterPro" id="IPR036942">
    <property type="entry name" value="Beta-barrel_TonB_sf"/>
</dbReference>
<evidence type="ECO:0000256" key="8">
    <source>
        <dbReference type="ARBA" id="ARBA00023077"/>
    </source>
</evidence>
<keyword evidence="9 11" id="KW-0472">Membrane</keyword>
<keyword evidence="13" id="KW-0732">Signal</keyword>
<evidence type="ECO:0000256" key="13">
    <source>
        <dbReference type="SAM" id="SignalP"/>
    </source>
</evidence>
<accession>A0A1T5BGZ1</accession>
<dbReference type="Pfam" id="PF00593">
    <property type="entry name" value="TonB_dep_Rec_b-barrel"/>
    <property type="match status" value="1"/>
</dbReference>
<gene>
    <name evidence="16" type="ORF">SAMN06295920_10313</name>
</gene>
<name>A0A1T5BGZ1_9SPHN</name>
<evidence type="ECO:0000259" key="14">
    <source>
        <dbReference type="Pfam" id="PF00593"/>
    </source>
</evidence>
<proteinExistence type="inferred from homology"/>
<evidence type="ECO:0000256" key="7">
    <source>
        <dbReference type="ARBA" id="ARBA00023065"/>
    </source>
</evidence>
<dbReference type="AlphaFoldDB" id="A0A1T5BGZ1"/>
<dbReference type="SUPFAM" id="SSF56935">
    <property type="entry name" value="Porins"/>
    <property type="match status" value="1"/>
</dbReference>
<dbReference type="STRING" id="439228.SAMN06295920_10313"/>
<dbReference type="OrthoDB" id="9760333at2"/>
<dbReference type="InterPro" id="IPR039426">
    <property type="entry name" value="TonB-dep_rcpt-like"/>
</dbReference>
<dbReference type="EMBL" id="FUYM01000003">
    <property type="protein sequence ID" value="SKB46425.1"/>
    <property type="molecule type" value="Genomic_DNA"/>
</dbReference>
<keyword evidence="17" id="KW-1185">Reference proteome</keyword>
<dbReference type="PANTHER" id="PTHR32552:SF81">
    <property type="entry name" value="TONB-DEPENDENT OUTER MEMBRANE RECEPTOR"/>
    <property type="match status" value="1"/>
</dbReference>
<reference evidence="17" key="1">
    <citation type="submission" date="2017-02" db="EMBL/GenBank/DDBJ databases">
        <authorList>
            <person name="Varghese N."/>
            <person name="Submissions S."/>
        </authorList>
    </citation>
    <scope>NUCLEOTIDE SEQUENCE [LARGE SCALE GENOMIC DNA]</scope>
    <source>
        <strain evidence="17">UM2</strain>
    </source>
</reference>